<dbReference type="RefSeq" id="WP_141463063.1">
    <property type="nucleotide sequence ID" value="NZ_RBZW01000008.1"/>
</dbReference>
<evidence type="ECO:0000313" key="1">
    <source>
        <dbReference type="EMBL" id="THE66401.1"/>
    </source>
</evidence>
<comment type="caution">
    <text evidence="1">The sequence shown here is derived from an EMBL/GenBank/DDBJ whole genome shotgun (WGS) entry which is preliminary data.</text>
</comment>
<keyword evidence="2" id="KW-1185">Reference proteome</keyword>
<evidence type="ECO:0000313" key="2">
    <source>
        <dbReference type="Proteomes" id="UP000318864"/>
    </source>
</evidence>
<sequence>MPPESPAEIPEFLVERFTDYSPETLRAIGEYVRTDNRGAAEDIPDTTVESLALQSDSTLEAIERYVEGVATELEQHDAESVAALDDDDGRPWGHQQILDWHGG</sequence>
<proteinExistence type="predicted"/>
<organism evidence="1 2">
    <name type="scientific">Salinadaptatus halalkaliphilus</name>
    <dbReference type="NCBI Taxonomy" id="2419781"/>
    <lineage>
        <taxon>Archaea</taxon>
        <taxon>Methanobacteriati</taxon>
        <taxon>Methanobacteriota</taxon>
        <taxon>Stenosarchaea group</taxon>
        <taxon>Halobacteria</taxon>
        <taxon>Halobacteriales</taxon>
        <taxon>Natrialbaceae</taxon>
        <taxon>Salinadaptatus</taxon>
    </lineage>
</organism>
<dbReference type="Proteomes" id="UP000318864">
    <property type="component" value="Unassembled WGS sequence"/>
</dbReference>
<name>A0A4S3TPY8_9EURY</name>
<dbReference type="AlphaFoldDB" id="A0A4S3TPY8"/>
<dbReference type="EMBL" id="RBZW01000008">
    <property type="protein sequence ID" value="THE66401.1"/>
    <property type="molecule type" value="Genomic_DNA"/>
</dbReference>
<accession>A0A4S3TPY8</accession>
<dbReference type="OrthoDB" id="204916at2157"/>
<protein>
    <submittedName>
        <fullName evidence="1">Uncharacterized protein</fullName>
    </submittedName>
</protein>
<gene>
    <name evidence="1" type="ORF">D8Y22_02220</name>
</gene>
<reference evidence="1 2" key="1">
    <citation type="submission" date="2018-10" db="EMBL/GenBank/DDBJ databases">
        <title>Natronolimnobius sp. XQ-INN 246 isolated from Inner Mongolia Autonomous Region of China.</title>
        <authorList>
            <person name="Xue Q."/>
        </authorList>
    </citation>
    <scope>NUCLEOTIDE SEQUENCE [LARGE SCALE GENOMIC DNA]</scope>
    <source>
        <strain evidence="1 2">XQ-INN 246</strain>
    </source>
</reference>